<dbReference type="OrthoDB" id="1040195at2759"/>
<reference evidence="2" key="2">
    <citation type="submission" date="2019-10" db="EMBL/GenBank/DDBJ databases">
        <title>A de novo genome assembly of a pear dwarfing rootstock.</title>
        <authorList>
            <person name="Wang F."/>
            <person name="Wang J."/>
            <person name="Li S."/>
            <person name="Zhang Y."/>
            <person name="Fang M."/>
            <person name="Ma L."/>
            <person name="Zhao Y."/>
            <person name="Jiang S."/>
        </authorList>
    </citation>
    <scope>NUCLEOTIDE SEQUENCE [LARGE SCALE GENOMIC DNA]</scope>
</reference>
<gene>
    <name evidence="1" type="ORF">D8674_013300</name>
</gene>
<evidence type="ECO:0000313" key="1">
    <source>
        <dbReference type="EMBL" id="KAB2617431.1"/>
    </source>
</evidence>
<organism evidence="1 2">
    <name type="scientific">Pyrus ussuriensis x Pyrus communis</name>
    <dbReference type="NCBI Taxonomy" id="2448454"/>
    <lineage>
        <taxon>Eukaryota</taxon>
        <taxon>Viridiplantae</taxon>
        <taxon>Streptophyta</taxon>
        <taxon>Embryophyta</taxon>
        <taxon>Tracheophyta</taxon>
        <taxon>Spermatophyta</taxon>
        <taxon>Magnoliopsida</taxon>
        <taxon>eudicotyledons</taxon>
        <taxon>Gunneridae</taxon>
        <taxon>Pentapetalae</taxon>
        <taxon>rosids</taxon>
        <taxon>fabids</taxon>
        <taxon>Rosales</taxon>
        <taxon>Rosaceae</taxon>
        <taxon>Amygdaloideae</taxon>
        <taxon>Maleae</taxon>
        <taxon>Pyrus</taxon>
    </lineage>
</organism>
<reference evidence="1 2" key="3">
    <citation type="submission" date="2019-11" db="EMBL/GenBank/DDBJ databases">
        <title>A de novo genome assembly of a pear dwarfing rootstock.</title>
        <authorList>
            <person name="Wang F."/>
            <person name="Wang J."/>
            <person name="Li S."/>
            <person name="Zhang Y."/>
            <person name="Fang M."/>
            <person name="Ma L."/>
            <person name="Zhao Y."/>
            <person name="Jiang S."/>
        </authorList>
    </citation>
    <scope>NUCLEOTIDE SEQUENCE [LARGE SCALE GENOMIC DNA]</scope>
    <source>
        <strain evidence="1">S2</strain>
        <tissue evidence="1">Leaf</tissue>
    </source>
</reference>
<reference evidence="1 2" key="1">
    <citation type="submission" date="2019-09" db="EMBL/GenBank/DDBJ databases">
        <authorList>
            <person name="Ou C."/>
        </authorList>
    </citation>
    <scope>NUCLEOTIDE SEQUENCE [LARGE SCALE GENOMIC DNA]</scope>
    <source>
        <strain evidence="1">S2</strain>
        <tissue evidence="1">Leaf</tissue>
    </source>
</reference>
<evidence type="ECO:0000313" key="2">
    <source>
        <dbReference type="Proteomes" id="UP000327157"/>
    </source>
</evidence>
<protein>
    <submittedName>
        <fullName evidence="1">Uncharacterized protein</fullName>
    </submittedName>
</protein>
<keyword evidence="2" id="KW-1185">Reference proteome</keyword>
<accession>A0A5N5GU63</accession>
<proteinExistence type="predicted"/>
<comment type="caution">
    <text evidence="1">The sequence shown here is derived from an EMBL/GenBank/DDBJ whole genome shotgun (WGS) entry which is preliminary data.</text>
</comment>
<sequence length="140" mass="15329">MEDTLSNTTYNYIALMTSTAFTVQDGAASSRQWRRKNLVHKATEQLDLGTSVGAATKLDMTTQGVQLATKEEEACRGRVSKLSQALHVLGLIREKFNEAQLGAFRISCFGHLQGVDKLAFSGQLIHDLSLCRVANQGLKT</sequence>
<dbReference type="EMBL" id="SMOL01000401">
    <property type="protein sequence ID" value="KAB2617431.1"/>
    <property type="molecule type" value="Genomic_DNA"/>
</dbReference>
<name>A0A5N5GU63_9ROSA</name>
<dbReference type="Proteomes" id="UP000327157">
    <property type="component" value="Chromosome 15"/>
</dbReference>
<dbReference type="AlphaFoldDB" id="A0A5N5GU63"/>